<dbReference type="Proteomes" id="UP001500843">
    <property type="component" value="Unassembled WGS sequence"/>
</dbReference>
<accession>A0ABP8Y5P3</accession>
<dbReference type="EMBL" id="BAABHM010000035">
    <property type="protein sequence ID" value="GAA4721638.1"/>
    <property type="molecule type" value="Genomic_DNA"/>
</dbReference>
<sequence length="169" mass="17795">MYTRVMRAIVGVLVTATLFGTGATVASAAEKAPAQQQAGVITFVELERQGFTEAEIEAAIANSPNLGIGYGPLPAEGNGEISTKGVTFGKFIYVRMSKAAAKAINNGSAATAIALFSLAGPAGLVIATAIYVTVADYNNSQLDRCARWEFRYTYPLPNIPPLLVQAKCY</sequence>
<evidence type="ECO:0000313" key="2">
    <source>
        <dbReference type="EMBL" id="GAA4721638.1"/>
    </source>
</evidence>
<evidence type="ECO:0000256" key="1">
    <source>
        <dbReference type="SAM" id="SignalP"/>
    </source>
</evidence>
<comment type="caution">
    <text evidence="2">The sequence shown here is derived from an EMBL/GenBank/DDBJ whole genome shotgun (WGS) entry which is preliminary data.</text>
</comment>
<keyword evidence="1" id="KW-0732">Signal</keyword>
<keyword evidence="3" id="KW-1185">Reference proteome</keyword>
<protein>
    <submittedName>
        <fullName evidence="2">Uncharacterized protein</fullName>
    </submittedName>
</protein>
<organism evidence="2 3">
    <name type="scientific">Promicromonospora umidemergens</name>
    <dbReference type="NCBI Taxonomy" id="629679"/>
    <lineage>
        <taxon>Bacteria</taxon>
        <taxon>Bacillati</taxon>
        <taxon>Actinomycetota</taxon>
        <taxon>Actinomycetes</taxon>
        <taxon>Micrococcales</taxon>
        <taxon>Promicromonosporaceae</taxon>
        <taxon>Promicromonospora</taxon>
    </lineage>
</organism>
<reference evidence="3" key="1">
    <citation type="journal article" date="2019" name="Int. J. Syst. Evol. Microbiol.">
        <title>The Global Catalogue of Microorganisms (GCM) 10K type strain sequencing project: providing services to taxonomists for standard genome sequencing and annotation.</title>
        <authorList>
            <consortium name="The Broad Institute Genomics Platform"/>
            <consortium name="The Broad Institute Genome Sequencing Center for Infectious Disease"/>
            <person name="Wu L."/>
            <person name="Ma J."/>
        </authorList>
    </citation>
    <scope>NUCLEOTIDE SEQUENCE [LARGE SCALE GENOMIC DNA]</scope>
    <source>
        <strain evidence="3">JCM 17975</strain>
    </source>
</reference>
<evidence type="ECO:0000313" key="3">
    <source>
        <dbReference type="Proteomes" id="UP001500843"/>
    </source>
</evidence>
<name>A0ABP8Y5P3_9MICO</name>
<proteinExistence type="predicted"/>
<gene>
    <name evidence="2" type="ORF">GCM10023198_52390</name>
</gene>
<feature type="chain" id="PRO_5046028388" evidence="1">
    <location>
        <begin position="29"/>
        <end position="169"/>
    </location>
</feature>
<feature type="signal peptide" evidence="1">
    <location>
        <begin position="1"/>
        <end position="28"/>
    </location>
</feature>